<accession>V4RMU4</accession>
<keyword evidence="5" id="KW-0560">Oxidoreductase</keyword>
<evidence type="ECO:0000313" key="6">
    <source>
        <dbReference type="Proteomes" id="UP000017819"/>
    </source>
</evidence>
<dbReference type="RefSeq" id="WP_023432498.1">
    <property type="nucleotide sequence ID" value="NZ_AWXZ01000031.1"/>
</dbReference>
<sequence length="542" mass="60087">MSEAGRYDAIIVGAGHNGLTTACYLAKSGLKVLVVEKNDWIGGAAVSRELYDGWTYSNCSYVCSLLRPEIVRDLDLPRHGLQVIPYEGGATFTPDGDHFGYYNDHDALRREIHRHEPRDVDAYDRFSQAVMKQCRFIRPLLMRTPPDPTSFKPRDVQELLYLLKRFHDLGPRDMGEAIRFWTMSIGDYLDGFFECELIKAHIAGGGIIGTGLGVYSPGSAYVLLHHYMGDVDGAIGAWGFARGGMGSVSQSLASALREFGGEIRTGSGLERFLVKDGKVTGVALENGDTYEAPVVASNMDVKRTFLKHLEEADLPSEFVGAVRKFKIRGSSGKINVALDRMPDFPAAPKDAVFLRGDMHASESLAELEHAFDDWKECRWSENPYFDMLIPSQIDPTMAPPGKHMMTLFIQYAPYELADGRSWDGPARDEFAETVISKIETISPGFRDLILHQEVRTPWDIEREVGLTEGNIFQGELTFDQLLFNRPVPGYAQYRSPIRGLYMVGSSAHPGGGVMAAPGANAAREILRDMGAMKTLRSRSRAA</sequence>
<dbReference type="Pfam" id="PF01593">
    <property type="entry name" value="Amino_oxidase"/>
    <property type="match status" value="1"/>
</dbReference>
<evidence type="ECO:0000313" key="5">
    <source>
        <dbReference type="EMBL" id="ESR24535.1"/>
    </source>
</evidence>
<comment type="subunit">
    <text evidence="2">Interacts with COX5B; this interaction may contribute to localize PYROXD2 to the inner face of the inner mitochondrial membrane.</text>
</comment>
<comment type="function">
    <text evidence="1">Probable oxidoreductase that may play a role as regulator of mitochondrial function.</text>
</comment>
<dbReference type="PANTHER" id="PTHR10668:SF103">
    <property type="entry name" value="PYRIDINE NUCLEOTIDE-DISULFIDE OXIDOREDUCTASE DOMAIN-CONTAINING PROTEIN 2"/>
    <property type="match status" value="1"/>
</dbReference>
<dbReference type="SUPFAM" id="SSF51905">
    <property type="entry name" value="FAD/NAD(P)-binding domain"/>
    <property type="match status" value="1"/>
</dbReference>
<dbReference type="PATRIC" id="fig|631454.5.peg.2337"/>
<dbReference type="InterPro" id="IPR002937">
    <property type="entry name" value="Amino_oxidase"/>
</dbReference>
<dbReference type="PANTHER" id="PTHR10668">
    <property type="entry name" value="PHYTOENE DEHYDROGENASE"/>
    <property type="match status" value="1"/>
</dbReference>
<gene>
    <name evidence="5" type="ORF">N177_2369</name>
</gene>
<reference evidence="5 6" key="1">
    <citation type="journal article" date="2014" name="Genome Announc.">
        <title>Draft Genome Sequence of Lutibaculum baratangense Strain AMV1T, Isolated from a Mud Volcano in Andamans, India.</title>
        <authorList>
            <person name="Singh A."/>
            <person name="Sreenivas A."/>
            <person name="Sathyanarayana Reddy G."/>
            <person name="Pinnaka A.K."/>
            <person name="Shivaji S."/>
        </authorList>
    </citation>
    <scope>NUCLEOTIDE SEQUENCE [LARGE SCALE GENOMIC DNA]</scope>
    <source>
        <strain evidence="5 6">AMV1</strain>
    </source>
</reference>
<dbReference type="AlphaFoldDB" id="V4RMU4"/>
<dbReference type="Gene3D" id="3.50.50.60">
    <property type="entry name" value="FAD/NAD(P)-binding domain"/>
    <property type="match status" value="2"/>
</dbReference>
<dbReference type="GO" id="GO:0016491">
    <property type="term" value="F:oxidoreductase activity"/>
    <property type="evidence" value="ECO:0007669"/>
    <property type="project" value="UniProtKB-KW"/>
</dbReference>
<proteinExistence type="predicted"/>
<protein>
    <recommendedName>
        <fullName evidence="3">Pyridine nucleotide-disulfide oxidoreductase domain-containing protein 2</fullName>
    </recommendedName>
</protein>
<evidence type="ECO:0000256" key="3">
    <source>
        <dbReference type="ARBA" id="ARBA00040298"/>
    </source>
</evidence>
<dbReference type="PROSITE" id="PS51257">
    <property type="entry name" value="PROKAR_LIPOPROTEIN"/>
    <property type="match status" value="1"/>
</dbReference>
<evidence type="ECO:0000259" key="4">
    <source>
        <dbReference type="Pfam" id="PF01593"/>
    </source>
</evidence>
<dbReference type="OrthoDB" id="9774675at2"/>
<dbReference type="eggNOG" id="COG1233">
    <property type="taxonomic scope" value="Bacteria"/>
</dbReference>
<organism evidence="5 6">
    <name type="scientific">Lutibaculum baratangense AMV1</name>
    <dbReference type="NCBI Taxonomy" id="631454"/>
    <lineage>
        <taxon>Bacteria</taxon>
        <taxon>Pseudomonadati</taxon>
        <taxon>Pseudomonadota</taxon>
        <taxon>Alphaproteobacteria</taxon>
        <taxon>Hyphomicrobiales</taxon>
        <taxon>Tepidamorphaceae</taxon>
        <taxon>Lutibaculum</taxon>
    </lineage>
</organism>
<dbReference type="STRING" id="631454.N177_2369"/>
<dbReference type="EMBL" id="AWXZ01000031">
    <property type="protein sequence ID" value="ESR24535.1"/>
    <property type="molecule type" value="Genomic_DNA"/>
</dbReference>
<comment type="caution">
    <text evidence="5">The sequence shown here is derived from an EMBL/GenBank/DDBJ whole genome shotgun (WGS) entry which is preliminary data.</text>
</comment>
<evidence type="ECO:0000256" key="1">
    <source>
        <dbReference type="ARBA" id="ARBA00037217"/>
    </source>
</evidence>
<dbReference type="InterPro" id="IPR036188">
    <property type="entry name" value="FAD/NAD-bd_sf"/>
</dbReference>
<feature type="domain" description="Amine oxidase" evidence="4">
    <location>
        <begin position="18"/>
        <end position="513"/>
    </location>
</feature>
<keyword evidence="6" id="KW-1185">Reference proteome</keyword>
<dbReference type="Proteomes" id="UP000017819">
    <property type="component" value="Unassembled WGS sequence"/>
</dbReference>
<evidence type="ECO:0000256" key="2">
    <source>
        <dbReference type="ARBA" id="ARBA00038825"/>
    </source>
</evidence>
<name>V4RMU4_9HYPH</name>